<dbReference type="RefSeq" id="WP_048720555.1">
    <property type="nucleotide sequence ID" value="NZ_JADPDV010000065.1"/>
</dbReference>
<dbReference type="InterPro" id="IPR041492">
    <property type="entry name" value="HAD_2"/>
</dbReference>
<dbReference type="InterPro" id="IPR036412">
    <property type="entry name" value="HAD-like_sf"/>
</dbReference>
<dbReference type="InterPro" id="IPR023198">
    <property type="entry name" value="PGP-like_dom2"/>
</dbReference>
<reference evidence="2 3" key="1">
    <citation type="submission" date="2018-12" db="EMBL/GenBank/DDBJ databases">
        <title>A novel vanA-carrying plasmid in a clinical isolate of Enterococcus avium.</title>
        <authorList>
            <person name="Bernasconi O.J."/>
            <person name="Luzzaro F."/>
            <person name="Endimiani A."/>
        </authorList>
    </citation>
    <scope>NUCLEOTIDE SEQUENCE [LARGE SCALE GENOMIC DNA]</scope>
    <source>
        <strain evidence="2 3">LC0559/18</strain>
    </source>
</reference>
<evidence type="ECO:0000313" key="1">
    <source>
        <dbReference type="EMBL" id="MDT2402619.1"/>
    </source>
</evidence>
<dbReference type="InterPro" id="IPR050155">
    <property type="entry name" value="HAD-like_hydrolase_sf"/>
</dbReference>
<dbReference type="SFLD" id="SFLDS00003">
    <property type="entry name" value="Haloacid_Dehalogenase"/>
    <property type="match status" value="1"/>
</dbReference>
<sequence>MDKAVIFDMDGVLIDSEPYYFERRMDFFKAKGIQPGSNRFEDYVGNSEKQTWELLVSESETKREKLHQEYLEYKKHHGIDFKKALRSAVPQVLAKLSEKGFSIGLASSSPRKEINQMLSDCQLEKYFSFTISGEEVKESKPNPEIYTISRKMLNCPDCLAVEDSTLGIASAKAAGIYTIALKQAFLMDQREADVVINELEELLSLPQLIK</sequence>
<dbReference type="PANTHER" id="PTHR43434">
    <property type="entry name" value="PHOSPHOGLYCOLATE PHOSPHATASE"/>
    <property type="match status" value="1"/>
</dbReference>
<organism evidence="2 3">
    <name type="scientific">Enterococcus avium</name>
    <name type="common">Streptococcus avium</name>
    <dbReference type="NCBI Taxonomy" id="33945"/>
    <lineage>
        <taxon>Bacteria</taxon>
        <taxon>Bacillati</taxon>
        <taxon>Bacillota</taxon>
        <taxon>Bacilli</taxon>
        <taxon>Lactobacillales</taxon>
        <taxon>Enterococcaceae</taxon>
        <taxon>Enterococcus</taxon>
    </lineage>
</organism>
<name>A0A437UP86_ENTAV</name>
<dbReference type="SFLD" id="SFLDG01135">
    <property type="entry name" value="C1.5.6:_HAD__Beta-PGM__Phospha"/>
    <property type="match status" value="1"/>
</dbReference>
<dbReference type="InterPro" id="IPR006439">
    <property type="entry name" value="HAD-SF_hydro_IA"/>
</dbReference>
<comment type="caution">
    <text evidence="2">The sequence shown here is derived from an EMBL/GenBank/DDBJ whole genome shotgun (WGS) entry which is preliminary data.</text>
</comment>
<dbReference type="Proteomes" id="UP000288388">
    <property type="component" value="Unassembled WGS sequence"/>
</dbReference>
<dbReference type="PANTHER" id="PTHR43434:SF1">
    <property type="entry name" value="PHOSPHOGLYCOLATE PHOSPHATASE"/>
    <property type="match status" value="1"/>
</dbReference>
<dbReference type="GO" id="GO:0005829">
    <property type="term" value="C:cytosol"/>
    <property type="evidence" value="ECO:0007669"/>
    <property type="project" value="TreeGrafter"/>
</dbReference>
<accession>A0A437UP86</accession>
<evidence type="ECO:0000313" key="3">
    <source>
        <dbReference type="Proteomes" id="UP000288388"/>
    </source>
</evidence>
<proteinExistence type="predicted"/>
<dbReference type="SFLD" id="SFLDG01129">
    <property type="entry name" value="C1.5:_HAD__Beta-PGM__Phosphata"/>
    <property type="match status" value="1"/>
</dbReference>
<dbReference type="InterPro" id="IPR023214">
    <property type="entry name" value="HAD_sf"/>
</dbReference>
<dbReference type="NCBIfam" id="TIGR01549">
    <property type="entry name" value="HAD-SF-IA-v1"/>
    <property type="match status" value="1"/>
</dbReference>
<evidence type="ECO:0000313" key="2">
    <source>
        <dbReference type="EMBL" id="RVU95439.1"/>
    </source>
</evidence>
<dbReference type="SUPFAM" id="SSF56784">
    <property type="entry name" value="HAD-like"/>
    <property type="match status" value="1"/>
</dbReference>
<dbReference type="Gene3D" id="3.40.50.1000">
    <property type="entry name" value="HAD superfamily/HAD-like"/>
    <property type="match status" value="1"/>
</dbReference>
<dbReference type="AlphaFoldDB" id="A0A437UP86"/>
<dbReference type="GO" id="GO:0008967">
    <property type="term" value="F:phosphoglycolate phosphatase activity"/>
    <property type="evidence" value="ECO:0007669"/>
    <property type="project" value="TreeGrafter"/>
</dbReference>
<dbReference type="Pfam" id="PF13419">
    <property type="entry name" value="HAD_2"/>
    <property type="match status" value="1"/>
</dbReference>
<gene>
    <name evidence="2" type="ORF">EK398_11685</name>
    <name evidence="1" type="ORF">P7D43_09560</name>
</gene>
<dbReference type="NCBIfam" id="TIGR01509">
    <property type="entry name" value="HAD-SF-IA-v3"/>
    <property type="match status" value="1"/>
</dbReference>
<reference evidence="1" key="2">
    <citation type="submission" date="2023-03" db="EMBL/GenBank/DDBJ databases">
        <authorList>
            <person name="Shen W."/>
            <person name="Cai J."/>
        </authorList>
    </citation>
    <scope>NUCLEOTIDE SEQUENCE</scope>
    <source>
        <strain evidence="1">P33-2</strain>
    </source>
</reference>
<protein>
    <submittedName>
        <fullName evidence="2">HAD family phosphatase</fullName>
    </submittedName>
</protein>
<dbReference type="Gene3D" id="1.10.150.240">
    <property type="entry name" value="Putative phosphatase, domain 2"/>
    <property type="match status" value="1"/>
</dbReference>
<dbReference type="Proteomes" id="UP001260773">
    <property type="component" value="Unassembled WGS sequence"/>
</dbReference>
<dbReference type="GO" id="GO:0006281">
    <property type="term" value="P:DNA repair"/>
    <property type="evidence" value="ECO:0007669"/>
    <property type="project" value="TreeGrafter"/>
</dbReference>
<dbReference type="EMBL" id="JARPWH010000027">
    <property type="protein sequence ID" value="MDT2402619.1"/>
    <property type="molecule type" value="Genomic_DNA"/>
</dbReference>
<dbReference type="EMBL" id="RYZS01000001">
    <property type="protein sequence ID" value="RVU95439.1"/>
    <property type="molecule type" value="Genomic_DNA"/>
</dbReference>